<sequence>MERRRKPTVIKLREHLQDTTIRHAGGAKVNSSLHSSQPFENCASPESLAMISQLDEELQNDFKWLIGFDLRTVFLHDIEEDNSTFDGNRKLNGLASSKESIHWWGEESSFKKK</sequence>
<protein>
    <submittedName>
        <fullName evidence="2">Uncharacterized protein</fullName>
    </submittedName>
</protein>
<dbReference type="AlphaFoldDB" id="A0A4Y2VAS8"/>
<evidence type="ECO:0000313" key="2">
    <source>
        <dbReference type="EMBL" id="GBO21622.1"/>
    </source>
</evidence>
<organism evidence="2 3">
    <name type="scientific">Araneus ventricosus</name>
    <name type="common">Orbweaver spider</name>
    <name type="synonym">Epeira ventricosa</name>
    <dbReference type="NCBI Taxonomy" id="182803"/>
    <lineage>
        <taxon>Eukaryota</taxon>
        <taxon>Metazoa</taxon>
        <taxon>Ecdysozoa</taxon>
        <taxon>Arthropoda</taxon>
        <taxon>Chelicerata</taxon>
        <taxon>Arachnida</taxon>
        <taxon>Araneae</taxon>
        <taxon>Araneomorphae</taxon>
        <taxon>Entelegynae</taxon>
        <taxon>Araneoidea</taxon>
        <taxon>Araneidae</taxon>
        <taxon>Araneus</taxon>
    </lineage>
</organism>
<evidence type="ECO:0000313" key="3">
    <source>
        <dbReference type="Proteomes" id="UP000499080"/>
    </source>
</evidence>
<reference evidence="2 3" key="1">
    <citation type="journal article" date="2019" name="Sci. Rep.">
        <title>Orb-weaving spider Araneus ventricosus genome elucidates the spidroin gene catalogue.</title>
        <authorList>
            <person name="Kono N."/>
            <person name="Nakamura H."/>
            <person name="Ohtoshi R."/>
            <person name="Moran D.A.P."/>
            <person name="Shinohara A."/>
            <person name="Yoshida Y."/>
            <person name="Fujiwara M."/>
            <person name="Mori M."/>
            <person name="Tomita M."/>
            <person name="Arakawa K."/>
        </authorList>
    </citation>
    <scope>NUCLEOTIDE SEQUENCE [LARGE SCALE GENOMIC DNA]</scope>
</reference>
<feature type="compositionally biased region" description="Polar residues" evidence="1">
    <location>
        <begin position="29"/>
        <end position="39"/>
    </location>
</feature>
<dbReference type="Proteomes" id="UP000499080">
    <property type="component" value="Unassembled WGS sequence"/>
</dbReference>
<comment type="caution">
    <text evidence="2">The sequence shown here is derived from an EMBL/GenBank/DDBJ whole genome shotgun (WGS) entry which is preliminary data.</text>
</comment>
<evidence type="ECO:0000256" key="1">
    <source>
        <dbReference type="SAM" id="MobiDB-lite"/>
    </source>
</evidence>
<gene>
    <name evidence="2" type="ORF">AVEN_245003_1</name>
</gene>
<dbReference type="OrthoDB" id="5954824at2759"/>
<keyword evidence="3" id="KW-1185">Reference proteome</keyword>
<accession>A0A4Y2VAS8</accession>
<dbReference type="EMBL" id="BGPR01044785">
    <property type="protein sequence ID" value="GBO21622.1"/>
    <property type="molecule type" value="Genomic_DNA"/>
</dbReference>
<feature type="region of interest" description="Disordered" evidence="1">
    <location>
        <begin position="21"/>
        <end position="40"/>
    </location>
</feature>
<proteinExistence type="predicted"/>
<name>A0A4Y2VAS8_ARAVE</name>
<feature type="non-terminal residue" evidence="2">
    <location>
        <position position="113"/>
    </location>
</feature>